<evidence type="ECO:0000259" key="3">
    <source>
        <dbReference type="PROSITE" id="PS50206"/>
    </source>
</evidence>
<comment type="function">
    <text evidence="2">Involved in the post-transcriptional modification of the uridine at the wobble position (U34) of tRNA(Lys), tRNA(Glu) and tRNA(Gln). Catalyzes the conversion of 2-thiouridine (S2U-RNA) to 2-selenouridine (Se2U-RNA). Acts in a two-step process involving geranylation of 2-thiouridine (S2U) to S-geranyl-2-thiouridine (geS2U) and subsequent selenation of the latter derivative to 2-selenouridine (Se2U) in the tRNA chain.</text>
</comment>
<dbReference type="InterPro" id="IPR001763">
    <property type="entry name" value="Rhodanese-like_dom"/>
</dbReference>
<gene>
    <name evidence="4" type="primary">mnmH</name>
    <name evidence="2" type="synonym">selU</name>
    <name evidence="4" type="ORF">AB4875_12525</name>
</gene>
<name>A0ABV3TYS5_9GAMM</name>
<accession>A0ABV3TYS5</accession>
<reference evidence="4 5" key="1">
    <citation type="journal article" date="2011" name="Int. J. Syst. Evol. Microbiol.">
        <title>Zhongshania antarctica gen. nov., sp. nov. and Zhongshania guokunii sp. nov., gammaproteobacteria respectively isolated from coastal attached (fast) ice and surface seawater of the Antarctic.</title>
        <authorList>
            <person name="Li H.J."/>
            <person name="Zhang X.Y."/>
            <person name="Chen C.X."/>
            <person name="Zhang Y.J."/>
            <person name="Gao Z.M."/>
            <person name="Yu Y."/>
            <person name="Chen X.L."/>
            <person name="Chen B."/>
            <person name="Zhang Y.Z."/>
        </authorList>
    </citation>
    <scope>NUCLEOTIDE SEQUENCE [LARGE SCALE GENOMIC DNA]</scope>
    <source>
        <strain evidence="4 5">R06B22</strain>
    </source>
</reference>
<comment type="catalytic activity">
    <reaction evidence="2">
        <text>5-methylaminomethyl-S-(2E)-geranyl-thiouridine(34) in tRNA + selenophosphate + H(+) = 5-methylaminomethyl-2-(Se-phospho)selenouridine(34) in tRNA + (2E)-thiogeraniol</text>
        <dbReference type="Rhea" id="RHEA:60172"/>
        <dbReference type="Rhea" id="RHEA-COMP:14654"/>
        <dbReference type="Rhea" id="RHEA-COMP:15523"/>
        <dbReference type="ChEBI" id="CHEBI:15378"/>
        <dbReference type="ChEBI" id="CHEBI:16144"/>
        <dbReference type="ChEBI" id="CHEBI:140632"/>
        <dbReference type="ChEBI" id="CHEBI:143702"/>
        <dbReference type="ChEBI" id="CHEBI:143703"/>
    </reaction>
</comment>
<dbReference type="InterPro" id="IPR036873">
    <property type="entry name" value="Rhodanese-like_dom_sf"/>
</dbReference>
<sequence>MNAGPNDASSNMALFRSIFLNDIPLIDTRAPVEFEKGAFPCSVSLPLMTNDERAKVGVCYKRQGQQVAIELGHSLVSGGVKAERVAAWVDFARRNPQGYLYCWRGGLRSQICEQWMAEAGCDYPRVDGGYKAMRRFLIDEFERICGQYPILLLGGRTGCNKTALIEESGRAADLEGLANHLGSSFGRRPGGQPSQLNFENALAISILKVEYQASQVGRPILFEDEGRLLGRCALPPALMAAMKRSSIVVLEVSLEERVEHSHRNYILNKLTEWQRQLGEAHAFDAFAEDLSQSLYRVRKRLGGVVYREISDLLEQALKAHREGDPEQHRGWIERLLVDYYDPMYDYQLSSRSDLIVFRGDRAAVRDWLNI</sequence>
<protein>
    <recommendedName>
        <fullName evidence="2">tRNA 2-selenouridine synthase</fullName>
        <ecNumber evidence="2">2.9.1.3</ecNumber>
    </recommendedName>
</protein>
<dbReference type="SMART" id="SM00450">
    <property type="entry name" value="RHOD"/>
    <property type="match status" value="1"/>
</dbReference>
<dbReference type="EC" id="2.9.1.3" evidence="2"/>
<organism evidence="4 5">
    <name type="scientific">Zhongshania arctica</name>
    <dbReference type="NCBI Taxonomy" id="3238302"/>
    <lineage>
        <taxon>Bacteria</taxon>
        <taxon>Pseudomonadati</taxon>
        <taxon>Pseudomonadota</taxon>
        <taxon>Gammaproteobacteria</taxon>
        <taxon>Cellvibrionales</taxon>
        <taxon>Spongiibacteraceae</taxon>
        <taxon>Zhongshania</taxon>
    </lineage>
</organism>
<dbReference type="RefSeq" id="WP_368376395.1">
    <property type="nucleotide sequence ID" value="NZ_JBFRYB010000001.1"/>
</dbReference>
<dbReference type="InterPro" id="IPR058840">
    <property type="entry name" value="AAA_SelU"/>
</dbReference>
<dbReference type="NCBIfam" id="TIGR03167">
    <property type="entry name" value="tRNA_sel_U_synt"/>
    <property type="match status" value="1"/>
</dbReference>
<dbReference type="Gene3D" id="3.40.250.10">
    <property type="entry name" value="Rhodanese-like domain"/>
    <property type="match status" value="1"/>
</dbReference>
<comment type="catalytic activity">
    <reaction evidence="2">
        <text>5-methylaminomethyl-2-(Se-phospho)selenouridine(34) in tRNA + H2O = 5-methylaminomethyl-2-selenouridine(34) in tRNA + phosphate</text>
        <dbReference type="Rhea" id="RHEA:60176"/>
        <dbReference type="Rhea" id="RHEA-COMP:10196"/>
        <dbReference type="Rhea" id="RHEA-COMP:15523"/>
        <dbReference type="ChEBI" id="CHEBI:15377"/>
        <dbReference type="ChEBI" id="CHEBI:43474"/>
        <dbReference type="ChEBI" id="CHEBI:82743"/>
        <dbReference type="ChEBI" id="CHEBI:143702"/>
    </reaction>
</comment>
<dbReference type="Proteomes" id="UP001557484">
    <property type="component" value="Unassembled WGS sequence"/>
</dbReference>
<dbReference type="EMBL" id="JBFRYB010000001">
    <property type="protein sequence ID" value="MEX1666312.1"/>
    <property type="molecule type" value="Genomic_DNA"/>
</dbReference>
<feature type="domain" description="Rhodanese" evidence="3">
    <location>
        <begin position="19"/>
        <end position="142"/>
    </location>
</feature>
<dbReference type="PANTHER" id="PTHR30401:SF0">
    <property type="entry name" value="TRNA 2-SELENOURIDINE SYNTHASE"/>
    <property type="match status" value="1"/>
</dbReference>
<evidence type="ECO:0000313" key="5">
    <source>
        <dbReference type="Proteomes" id="UP001557484"/>
    </source>
</evidence>
<comment type="subunit">
    <text evidence="2">Monomer.</text>
</comment>
<comment type="caution">
    <text evidence="4">The sequence shown here is derived from an EMBL/GenBank/DDBJ whole genome shotgun (WGS) entry which is preliminary data.</text>
</comment>
<dbReference type="SUPFAM" id="SSF52821">
    <property type="entry name" value="Rhodanese/Cell cycle control phosphatase"/>
    <property type="match status" value="1"/>
</dbReference>
<dbReference type="HAMAP" id="MF_01622">
    <property type="entry name" value="tRNA_sel_U_synth"/>
    <property type="match status" value="1"/>
</dbReference>
<feature type="active site" description="S-selanylcysteine intermediate" evidence="2">
    <location>
        <position position="102"/>
    </location>
</feature>
<comment type="catalytic activity">
    <reaction evidence="2">
        <text>5-methylaminomethyl-2-thiouridine(34) in tRNA + selenophosphate + (2E)-geranyl diphosphate + H2O + H(+) = 5-methylaminomethyl-2-selenouridine(34) in tRNA + (2E)-thiogeraniol + phosphate + diphosphate</text>
        <dbReference type="Rhea" id="RHEA:42716"/>
        <dbReference type="Rhea" id="RHEA-COMP:10195"/>
        <dbReference type="Rhea" id="RHEA-COMP:10196"/>
        <dbReference type="ChEBI" id="CHEBI:15377"/>
        <dbReference type="ChEBI" id="CHEBI:15378"/>
        <dbReference type="ChEBI" id="CHEBI:16144"/>
        <dbReference type="ChEBI" id="CHEBI:33019"/>
        <dbReference type="ChEBI" id="CHEBI:43474"/>
        <dbReference type="ChEBI" id="CHEBI:58057"/>
        <dbReference type="ChEBI" id="CHEBI:74455"/>
        <dbReference type="ChEBI" id="CHEBI:82743"/>
        <dbReference type="ChEBI" id="CHEBI:143703"/>
        <dbReference type="EC" id="2.9.1.3"/>
    </reaction>
</comment>
<comment type="catalytic activity">
    <reaction evidence="2">
        <text>5-methylaminomethyl-2-thiouridine(34) in tRNA + (2E)-geranyl diphosphate = 5-methylaminomethyl-S-(2E)-geranyl-thiouridine(34) in tRNA + diphosphate</text>
        <dbReference type="Rhea" id="RHEA:14085"/>
        <dbReference type="Rhea" id="RHEA-COMP:10195"/>
        <dbReference type="Rhea" id="RHEA-COMP:14654"/>
        <dbReference type="ChEBI" id="CHEBI:33019"/>
        <dbReference type="ChEBI" id="CHEBI:58057"/>
        <dbReference type="ChEBI" id="CHEBI:74455"/>
        <dbReference type="ChEBI" id="CHEBI:140632"/>
    </reaction>
</comment>
<dbReference type="InterPro" id="IPR017582">
    <property type="entry name" value="SelU"/>
</dbReference>
<evidence type="ECO:0000256" key="1">
    <source>
        <dbReference type="ARBA" id="ARBA00023266"/>
    </source>
</evidence>
<evidence type="ECO:0000256" key="2">
    <source>
        <dbReference type="HAMAP-Rule" id="MF_01622"/>
    </source>
</evidence>
<comment type="similarity">
    <text evidence="2">Belongs to the SelU family.</text>
</comment>
<keyword evidence="2 4" id="KW-0808">Transferase</keyword>
<dbReference type="GO" id="GO:0016740">
    <property type="term" value="F:transferase activity"/>
    <property type="evidence" value="ECO:0007669"/>
    <property type="project" value="UniProtKB-KW"/>
</dbReference>
<proteinExistence type="inferred from homology"/>
<dbReference type="Pfam" id="PF26341">
    <property type="entry name" value="AAA_SelU"/>
    <property type="match status" value="1"/>
</dbReference>
<dbReference type="PANTHER" id="PTHR30401">
    <property type="entry name" value="TRNA 2-SELENOURIDINE SYNTHASE"/>
    <property type="match status" value="1"/>
</dbReference>
<keyword evidence="5" id="KW-1185">Reference proteome</keyword>
<keyword evidence="1 2" id="KW-0711">Selenium</keyword>
<dbReference type="NCBIfam" id="NF008751">
    <property type="entry name" value="PRK11784.1-3"/>
    <property type="match status" value="1"/>
</dbReference>
<dbReference type="PROSITE" id="PS50206">
    <property type="entry name" value="RHODANESE_3"/>
    <property type="match status" value="1"/>
</dbReference>
<evidence type="ECO:0000313" key="4">
    <source>
        <dbReference type="EMBL" id="MEX1666312.1"/>
    </source>
</evidence>